<reference evidence="2" key="1">
    <citation type="submission" date="2016-04" db="EMBL/GenBank/DDBJ databases">
        <authorList>
            <person name="Chen L."/>
            <person name="Zhuang W."/>
            <person name="Wang G."/>
        </authorList>
    </citation>
    <scope>NUCLEOTIDE SEQUENCE [LARGE SCALE GENOMIC DNA]</scope>
    <source>
        <strain evidence="2">17621</strain>
    </source>
</reference>
<dbReference type="STRING" id="354355.SAMN05660816_03633"/>
<sequence length="444" mass="46737">MKRLILSVAVIALAASACKKNADKNFNARGTQAGALALPEKTIPSIVSSDLVLSNDTLWLLDGKVYVNNGATLVIQEGARVEGIKKATNAESSALIVTRGSQLFAVGNPDQPIVFSAHVDANNPSLEPGDWGGIVLLGKATVNKTEPTIEGIDLPTIPAGVDVHYGGSDDADNSGNLQYVRIEYAGAAIATDNELNGLTCGGVGCGTVLDFIESAYGADDAFEFFGGTVNAKHLYALAPNDDAFDFDNGYRGSVQFAVSQLRAELSYSANPNGIECDNDATGSNDQPITKPQISNMTVIGLETATQAIPLWNAAYFRRNSKFNVKNSIFMGFPTGLNHESVNTDKNFSHNLITAFTTVVTPAGFPIVTGCGNAATDLIFTSGLNAPFASTPDYRPAAGSQAVTAGTDFSCFSGICEAGFIQSVSYRGAFDATNNWLAGWAKYDY</sequence>
<evidence type="ECO:0000313" key="1">
    <source>
        <dbReference type="EMBL" id="OQP44604.1"/>
    </source>
</evidence>
<dbReference type="PANTHER" id="PTHR41339">
    <property type="entry name" value="LIPL48"/>
    <property type="match status" value="1"/>
</dbReference>
<organism evidence="1 2">
    <name type="scientific">Niastella yeongjuensis</name>
    <dbReference type="NCBI Taxonomy" id="354355"/>
    <lineage>
        <taxon>Bacteria</taxon>
        <taxon>Pseudomonadati</taxon>
        <taxon>Bacteroidota</taxon>
        <taxon>Chitinophagia</taxon>
        <taxon>Chitinophagales</taxon>
        <taxon>Chitinophagaceae</taxon>
        <taxon>Niastella</taxon>
    </lineage>
</organism>
<protein>
    <recommendedName>
        <fullName evidence="3">T9SS C-terminal target domain-containing protein</fullName>
    </recommendedName>
</protein>
<evidence type="ECO:0000313" key="2">
    <source>
        <dbReference type="Proteomes" id="UP000192610"/>
    </source>
</evidence>
<dbReference type="PANTHER" id="PTHR41339:SF1">
    <property type="entry name" value="SECRETED PROTEIN"/>
    <property type="match status" value="1"/>
</dbReference>
<dbReference type="RefSeq" id="WP_090519502.1">
    <property type="nucleotide sequence ID" value="NZ_FOCZ01000006.1"/>
</dbReference>
<dbReference type="OrthoDB" id="1521716at2"/>
<keyword evidence="2" id="KW-1185">Reference proteome</keyword>
<dbReference type="AlphaFoldDB" id="A0A1V9EF70"/>
<accession>A0A1V9EF70</accession>
<name>A0A1V9EF70_9BACT</name>
<gene>
    <name evidence="1" type="ORF">A4H97_09555</name>
</gene>
<evidence type="ECO:0008006" key="3">
    <source>
        <dbReference type="Google" id="ProtNLM"/>
    </source>
</evidence>
<dbReference type="PROSITE" id="PS51257">
    <property type="entry name" value="PROKAR_LIPOPROTEIN"/>
    <property type="match status" value="1"/>
</dbReference>
<dbReference type="Proteomes" id="UP000192610">
    <property type="component" value="Unassembled WGS sequence"/>
</dbReference>
<dbReference type="EMBL" id="LVXG01000034">
    <property type="protein sequence ID" value="OQP44604.1"/>
    <property type="molecule type" value="Genomic_DNA"/>
</dbReference>
<comment type="caution">
    <text evidence="1">The sequence shown here is derived from an EMBL/GenBank/DDBJ whole genome shotgun (WGS) entry which is preliminary data.</text>
</comment>
<proteinExistence type="predicted"/>